<evidence type="ECO:0000313" key="23">
    <source>
        <dbReference type="RefSeq" id="XP_006021616.1"/>
    </source>
</evidence>
<dbReference type="GO" id="GO:0007283">
    <property type="term" value="P:spermatogenesis"/>
    <property type="evidence" value="ECO:0007669"/>
    <property type="project" value="UniProtKB-KW"/>
</dbReference>
<keyword evidence="14" id="KW-0832">Ubl conjugation</keyword>
<dbReference type="GeneID" id="102375210"/>
<proteinExistence type="inferred from homology"/>
<dbReference type="Pfam" id="PF00069">
    <property type="entry name" value="Pkinase"/>
    <property type="match status" value="1"/>
</dbReference>
<evidence type="ECO:0000256" key="4">
    <source>
        <dbReference type="ARBA" id="ARBA00022473"/>
    </source>
</evidence>
<accession>A0A1U7RD79</accession>
<keyword evidence="10 23" id="KW-0418">Kinase</keyword>
<dbReference type="FunFam" id="3.30.200.20:FF:000042">
    <property type="entry name" value="Aurora kinase A"/>
    <property type="match status" value="1"/>
</dbReference>
<keyword evidence="5 19" id="KW-0723">Serine/threonine-protein kinase</keyword>
<dbReference type="CDD" id="cd14165">
    <property type="entry name" value="STKc_TSSK1_2-like"/>
    <property type="match status" value="1"/>
</dbReference>
<dbReference type="Gene3D" id="1.10.510.10">
    <property type="entry name" value="Transferase(Phosphotransferase) domain 1"/>
    <property type="match status" value="1"/>
</dbReference>
<keyword evidence="8" id="KW-0479">Metal-binding</keyword>
<feature type="binding site" evidence="18">
    <location>
        <position position="41"/>
    </location>
    <ligand>
        <name>ATP</name>
        <dbReference type="ChEBI" id="CHEBI:30616"/>
    </ligand>
</feature>
<dbReference type="RefSeq" id="XP_006021616.1">
    <property type="nucleotide sequence ID" value="XM_006021554.1"/>
</dbReference>
<evidence type="ECO:0000256" key="15">
    <source>
        <dbReference type="ARBA" id="ARBA00022871"/>
    </source>
</evidence>
<reference evidence="23" key="1">
    <citation type="submission" date="2025-08" db="UniProtKB">
        <authorList>
            <consortium name="RefSeq"/>
        </authorList>
    </citation>
    <scope>IDENTIFICATION</scope>
</reference>
<evidence type="ECO:0000259" key="21">
    <source>
        <dbReference type="PROSITE" id="PS50011"/>
    </source>
</evidence>
<dbReference type="PROSITE" id="PS50011">
    <property type="entry name" value="PROTEIN_KINASE_DOM"/>
    <property type="match status" value="1"/>
</dbReference>
<sequence>MDDAAILKNRGYILGTILGEGSYAKVKSAYAEKMKFDVAVKIIDRKKAPPEFLEKFLPRELDILGKVRHRSIIKTYEIFETSESRIYIVMELAAKGDLLEFIKSKGAMTEDVVRKMFCQLCTAIKYCHDLDFVHRDLKCENILLDKDYNIRLSDFGFSKQLSRDQNGKVIPSQTFCGSAAYAAPEVLQGIPYQPKIYDIWCLGVVLFIMVCGSMPYDDSNIRKMLRMQKEHRVHFPRSKNLTVECKDLIYRMLQPDVSRRLRIEEVLSHIWMQTPKSQAPSGSSAAKEDEHLQNLEKVKSEQQ</sequence>
<keyword evidence="22" id="KW-1185">Reference proteome</keyword>
<dbReference type="GO" id="GO:0005524">
    <property type="term" value="F:ATP binding"/>
    <property type="evidence" value="ECO:0007669"/>
    <property type="project" value="UniProtKB-UniRule"/>
</dbReference>
<dbReference type="EC" id="2.7.11.1" evidence="3"/>
<dbReference type="GO" id="GO:0005737">
    <property type="term" value="C:cytoplasm"/>
    <property type="evidence" value="ECO:0007669"/>
    <property type="project" value="TreeGrafter"/>
</dbReference>
<dbReference type="InterPro" id="IPR011009">
    <property type="entry name" value="Kinase-like_dom_sf"/>
</dbReference>
<name>A0A1U7RD79_ALLSI</name>
<evidence type="ECO:0000256" key="9">
    <source>
        <dbReference type="ARBA" id="ARBA00022741"/>
    </source>
</evidence>
<protein>
    <recommendedName>
        <fullName evidence="3">non-specific serine/threonine protein kinase</fullName>
        <ecNumber evidence="3">2.7.11.1</ecNumber>
    </recommendedName>
</protein>
<dbReference type="OrthoDB" id="541276at2759"/>
<evidence type="ECO:0000256" key="13">
    <source>
        <dbReference type="ARBA" id="ARBA00022842"/>
    </source>
</evidence>
<keyword evidence="12 18" id="KW-0067">ATP-binding</keyword>
<feature type="region of interest" description="Disordered" evidence="20">
    <location>
        <begin position="275"/>
        <end position="303"/>
    </location>
</feature>
<evidence type="ECO:0000256" key="5">
    <source>
        <dbReference type="ARBA" id="ARBA00022527"/>
    </source>
</evidence>
<dbReference type="InParanoid" id="A0A1U7RD79"/>
<dbReference type="STRING" id="38654.A0A1U7RD79"/>
<dbReference type="InterPro" id="IPR017441">
    <property type="entry name" value="Protein_kinase_ATP_BS"/>
</dbReference>
<evidence type="ECO:0000256" key="19">
    <source>
        <dbReference type="RuleBase" id="RU000304"/>
    </source>
</evidence>
<evidence type="ECO:0000256" key="12">
    <source>
        <dbReference type="ARBA" id="ARBA00022840"/>
    </source>
</evidence>
<comment type="similarity">
    <text evidence="2">Belongs to the protein kinase superfamily. CAMK Ser/Thr protein kinase family.</text>
</comment>
<comment type="cofactor">
    <cofactor evidence="1">
        <name>Mg(2+)</name>
        <dbReference type="ChEBI" id="CHEBI:18420"/>
    </cofactor>
</comment>
<dbReference type="GO" id="GO:0030154">
    <property type="term" value="P:cell differentiation"/>
    <property type="evidence" value="ECO:0007669"/>
    <property type="project" value="UniProtKB-KW"/>
</dbReference>
<evidence type="ECO:0000256" key="11">
    <source>
        <dbReference type="ARBA" id="ARBA00022782"/>
    </source>
</evidence>
<keyword evidence="13" id="KW-0460">Magnesium</keyword>
<gene>
    <name evidence="23" type="primary">LOC102375210</name>
</gene>
<dbReference type="PANTHER" id="PTHR24346:SF102">
    <property type="entry name" value="TESTIS-SPECIFIC SERINE_THREONINE-PROTEIN KINASE 1"/>
    <property type="match status" value="1"/>
</dbReference>
<dbReference type="PANTHER" id="PTHR24346">
    <property type="entry name" value="MAP/MICROTUBULE AFFINITY-REGULATING KINASE"/>
    <property type="match status" value="1"/>
</dbReference>
<keyword evidence="6" id="KW-0597">Phosphoprotein</keyword>
<evidence type="ECO:0000256" key="3">
    <source>
        <dbReference type="ARBA" id="ARBA00012513"/>
    </source>
</evidence>
<dbReference type="SUPFAM" id="SSF56112">
    <property type="entry name" value="Protein kinase-like (PK-like)"/>
    <property type="match status" value="1"/>
</dbReference>
<keyword evidence="7" id="KW-0808">Transferase</keyword>
<evidence type="ECO:0000256" key="6">
    <source>
        <dbReference type="ARBA" id="ARBA00022553"/>
    </source>
</evidence>
<organism evidence="22 23">
    <name type="scientific">Alligator sinensis</name>
    <name type="common">Chinese alligator</name>
    <dbReference type="NCBI Taxonomy" id="38654"/>
    <lineage>
        <taxon>Eukaryota</taxon>
        <taxon>Metazoa</taxon>
        <taxon>Chordata</taxon>
        <taxon>Craniata</taxon>
        <taxon>Vertebrata</taxon>
        <taxon>Euteleostomi</taxon>
        <taxon>Archelosauria</taxon>
        <taxon>Archosauria</taxon>
        <taxon>Crocodylia</taxon>
        <taxon>Alligatoridae</taxon>
        <taxon>Alligatorinae</taxon>
        <taxon>Alligator</taxon>
    </lineage>
</organism>
<evidence type="ECO:0000256" key="8">
    <source>
        <dbReference type="ARBA" id="ARBA00022723"/>
    </source>
</evidence>
<dbReference type="FunFam" id="1.10.510.10:FF:000658">
    <property type="entry name" value="Protein CBG12184"/>
    <property type="match status" value="1"/>
</dbReference>
<evidence type="ECO:0000256" key="10">
    <source>
        <dbReference type="ARBA" id="ARBA00022777"/>
    </source>
</evidence>
<dbReference type="GO" id="GO:0050321">
    <property type="term" value="F:tau-protein kinase activity"/>
    <property type="evidence" value="ECO:0007669"/>
    <property type="project" value="TreeGrafter"/>
</dbReference>
<keyword evidence="11" id="KW-0221">Differentiation</keyword>
<evidence type="ECO:0000256" key="20">
    <source>
        <dbReference type="SAM" id="MobiDB-lite"/>
    </source>
</evidence>
<keyword evidence="9 18" id="KW-0547">Nucleotide-binding</keyword>
<dbReference type="GO" id="GO:0000226">
    <property type="term" value="P:microtubule cytoskeleton organization"/>
    <property type="evidence" value="ECO:0007669"/>
    <property type="project" value="TreeGrafter"/>
</dbReference>
<keyword evidence="4" id="KW-0217">Developmental protein</keyword>
<keyword evidence="15" id="KW-0744">Spermatogenesis</keyword>
<dbReference type="PROSITE" id="PS00107">
    <property type="entry name" value="PROTEIN_KINASE_ATP"/>
    <property type="match status" value="1"/>
</dbReference>
<evidence type="ECO:0000256" key="17">
    <source>
        <dbReference type="ARBA" id="ARBA00048679"/>
    </source>
</evidence>
<feature type="domain" description="Protein kinase" evidence="21">
    <location>
        <begin position="12"/>
        <end position="272"/>
    </location>
</feature>
<evidence type="ECO:0000256" key="7">
    <source>
        <dbReference type="ARBA" id="ARBA00022679"/>
    </source>
</evidence>
<feature type="compositionally biased region" description="Basic and acidic residues" evidence="20">
    <location>
        <begin position="286"/>
        <end position="303"/>
    </location>
</feature>
<evidence type="ECO:0000256" key="16">
    <source>
        <dbReference type="ARBA" id="ARBA00047899"/>
    </source>
</evidence>
<comment type="catalytic activity">
    <reaction evidence="16">
        <text>L-threonyl-[protein] + ATP = O-phospho-L-threonyl-[protein] + ADP + H(+)</text>
        <dbReference type="Rhea" id="RHEA:46608"/>
        <dbReference type="Rhea" id="RHEA-COMP:11060"/>
        <dbReference type="Rhea" id="RHEA-COMP:11605"/>
        <dbReference type="ChEBI" id="CHEBI:15378"/>
        <dbReference type="ChEBI" id="CHEBI:30013"/>
        <dbReference type="ChEBI" id="CHEBI:30616"/>
        <dbReference type="ChEBI" id="CHEBI:61977"/>
        <dbReference type="ChEBI" id="CHEBI:456216"/>
        <dbReference type="EC" id="2.7.11.1"/>
    </reaction>
</comment>
<dbReference type="GO" id="GO:0000287">
    <property type="term" value="F:magnesium ion binding"/>
    <property type="evidence" value="ECO:0007669"/>
    <property type="project" value="UniProtKB-ARBA"/>
</dbReference>
<dbReference type="AlphaFoldDB" id="A0A1U7RD79"/>
<dbReference type="PROSITE" id="PS00108">
    <property type="entry name" value="PROTEIN_KINASE_ST"/>
    <property type="match status" value="1"/>
</dbReference>
<comment type="catalytic activity">
    <reaction evidence="17">
        <text>L-seryl-[protein] + ATP = O-phospho-L-seryl-[protein] + ADP + H(+)</text>
        <dbReference type="Rhea" id="RHEA:17989"/>
        <dbReference type="Rhea" id="RHEA-COMP:9863"/>
        <dbReference type="Rhea" id="RHEA-COMP:11604"/>
        <dbReference type="ChEBI" id="CHEBI:15378"/>
        <dbReference type="ChEBI" id="CHEBI:29999"/>
        <dbReference type="ChEBI" id="CHEBI:30616"/>
        <dbReference type="ChEBI" id="CHEBI:83421"/>
        <dbReference type="ChEBI" id="CHEBI:456216"/>
        <dbReference type="EC" id="2.7.11.1"/>
    </reaction>
</comment>
<dbReference type="InterPro" id="IPR000719">
    <property type="entry name" value="Prot_kinase_dom"/>
</dbReference>
<dbReference type="KEGG" id="asn:102375210"/>
<feature type="compositionally biased region" description="Polar residues" evidence="20">
    <location>
        <begin position="275"/>
        <end position="284"/>
    </location>
</feature>
<dbReference type="InterPro" id="IPR008271">
    <property type="entry name" value="Ser/Thr_kinase_AS"/>
</dbReference>
<dbReference type="Proteomes" id="UP000189705">
    <property type="component" value="Unplaced"/>
</dbReference>
<dbReference type="eggNOG" id="KOG0583">
    <property type="taxonomic scope" value="Eukaryota"/>
</dbReference>
<dbReference type="PIRSF" id="PIRSF000654">
    <property type="entry name" value="Integrin-linked_kinase"/>
    <property type="match status" value="1"/>
</dbReference>
<dbReference type="GO" id="GO:0035556">
    <property type="term" value="P:intracellular signal transduction"/>
    <property type="evidence" value="ECO:0007669"/>
    <property type="project" value="TreeGrafter"/>
</dbReference>
<evidence type="ECO:0000256" key="2">
    <source>
        <dbReference type="ARBA" id="ARBA00006692"/>
    </source>
</evidence>
<evidence type="ECO:0000256" key="14">
    <source>
        <dbReference type="ARBA" id="ARBA00022843"/>
    </source>
</evidence>
<evidence type="ECO:0000256" key="18">
    <source>
        <dbReference type="PROSITE-ProRule" id="PRU10141"/>
    </source>
</evidence>
<evidence type="ECO:0000256" key="1">
    <source>
        <dbReference type="ARBA" id="ARBA00001946"/>
    </source>
</evidence>
<dbReference type="SMART" id="SM00220">
    <property type="entry name" value="S_TKc"/>
    <property type="match status" value="1"/>
</dbReference>
<evidence type="ECO:0000313" key="22">
    <source>
        <dbReference type="Proteomes" id="UP000189705"/>
    </source>
</evidence>